<dbReference type="CTD" id="81572"/>
<keyword evidence="4" id="KW-1185">Reference proteome</keyword>
<accession>A0A8B7N3S1</accession>
<dbReference type="OrthoDB" id="20282at2759"/>
<keyword evidence="2" id="KW-0963">Cytoplasm</keyword>
<evidence type="ECO:0000256" key="3">
    <source>
        <dbReference type="ARBA" id="ARBA00023186"/>
    </source>
</evidence>
<dbReference type="KEGG" id="hazt:108666187"/>
<evidence type="ECO:0000256" key="2">
    <source>
        <dbReference type="ARBA" id="ARBA00022490"/>
    </source>
</evidence>
<dbReference type="AlphaFoldDB" id="A0A8B7N3S1"/>
<keyword evidence="3" id="KW-0143">Chaperone</keyword>
<comment type="subcellular location">
    <subcellularLocation>
        <location evidence="1">Cytoplasm</location>
    </subcellularLocation>
</comment>
<proteinExistence type="predicted"/>
<reference evidence="5" key="1">
    <citation type="submission" date="2025-08" db="UniProtKB">
        <authorList>
            <consortium name="RefSeq"/>
        </authorList>
    </citation>
    <scope>IDENTIFICATION</scope>
    <source>
        <tissue evidence="5">Whole organism</tissue>
    </source>
</reference>
<dbReference type="InterPro" id="IPR030482">
    <property type="entry name" value="PDRG1"/>
</dbReference>
<dbReference type="GO" id="GO:0005737">
    <property type="term" value="C:cytoplasm"/>
    <property type="evidence" value="ECO:0007669"/>
    <property type="project" value="UniProtKB-SubCell"/>
</dbReference>
<gene>
    <name evidence="5" type="primary">LOC108666187</name>
</gene>
<dbReference type="Proteomes" id="UP000694843">
    <property type="component" value="Unplaced"/>
</dbReference>
<organism evidence="4 5">
    <name type="scientific">Hyalella azteca</name>
    <name type="common">Amphipod</name>
    <dbReference type="NCBI Taxonomy" id="294128"/>
    <lineage>
        <taxon>Eukaryota</taxon>
        <taxon>Metazoa</taxon>
        <taxon>Ecdysozoa</taxon>
        <taxon>Arthropoda</taxon>
        <taxon>Crustacea</taxon>
        <taxon>Multicrustacea</taxon>
        <taxon>Malacostraca</taxon>
        <taxon>Eumalacostraca</taxon>
        <taxon>Peracarida</taxon>
        <taxon>Amphipoda</taxon>
        <taxon>Senticaudata</taxon>
        <taxon>Talitrida</taxon>
        <taxon>Talitroidea</taxon>
        <taxon>Hyalellidae</taxon>
        <taxon>Hyalella</taxon>
    </lineage>
</organism>
<dbReference type="PANTHER" id="PTHR21162">
    <property type="entry name" value="P53 AND DNA DAMAGE-REGULATED PROTEIN"/>
    <property type="match status" value="1"/>
</dbReference>
<dbReference type="PANTHER" id="PTHR21162:SF0">
    <property type="entry name" value="P53 AND DNA DAMAGE-REGULATED PROTEIN 1"/>
    <property type="match status" value="1"/>
</dbReference>
<evidence type="ECO:0000313" key="5">
    <source>
        <dbReference type="RefSeq" id="XP_018008502.1"/>
    </source>
</evidence>
<name>A0A8B7N3S1_HYAAZ</name>
<dbReference type="GeneID" id="108666187"/>
<dbReference type="OMA" id="ICHIKNA"/>
<protein>
    <submittedName>
        <fullName evidence="5">P53 and DNA damage-regulated protein 1-like</fullName>
    </submittedName>
</protein>
<evidence type="ECO:0000256" key="1">
    <source>
        <dbReference type="ARBA" id="ARBA00004496"/>
    </source>
</evidence>
<evidence type="ECO:0000313" key="4">
    <source>
        <dbReference type="Proteomes" id="UP000694843"/>
    </source>
</evidence>
<sequence length="163" mass="18605">MAESQEMQQLHKLLEDLEAVAEEVMCDQQEIITLDKRRNTNREALRALKKTCVPKHQPLAPEECASTSSLPSVPLCHSAVNSSHAWMCIGDMFMSMPKTFLVSSIEKEQEQMDKAIDRLRDGLRHKVDTLRRLEGEEPRRGALLRPLSRDEWAGVEKMVAHTK</sequence>
<dbReference type="CDD" id="cd22860">
    <property type="entry name" value="PDRG1"/>
    <property type="match status" value="1"/>
</dbReference>
<dbReference type="RefSeq" id="XP_018008502.1">
    <property type="nucleotide sequence ID" value="XM_018153013.2"/>
</dbReference>